<sequence>MFCLDFIINEITSGHKFSANKLFEILAESPVFDKNKQEILKQGIDLYFKENYIASINILVFQIEESLSNIISLCCLIIYVQVTKFE</sequence>
<dbReference type="Proteomes" id="UP000295285">
    <property type="component" value="Unassembled WGS sequence"/>
</dbReference>
<dbReference type="EMBL" id="SMDG01000032">
    <property type="protein sequence ID" value="TCW45445.1"/>
    <property type="molecule type" value="Genomic_DNA"/>
</dbReference>
<reference evidence="1 2" key="1">
    <citation type="submission" date="2019-03" db="EMBL/GenBank/DDBJ databases">
        <title>Above-ground endophytic microbial communities from plants in different locations in the United States.</title>
        <authorList>
            <person name="Frank C."/>
        </authorList>
    </citation>
    <scope>NUCLEOTIDE SEQUENCE [LARGE SCALE GENOMIC DNA]</scope>
    <source>
        <strain evidence="1 2">LP_2_YM</strain>
    </source>
</reference>
<gene>
    <name evidence="1" type="ORF">EC910_13232</name>
</gene>
<evidence type="ECO:0000313" key="1">
    <source>
        <dbReference type="EMBL" id="TCW45445.1"/>
    </source>
</evidence>
<organism evidence="1 2">
    <name type="scientific">Bacillus thuringiensis</name>
    <dbReference type="NCBI Taxonomy" id="1428"/>
    <lineage>
        <taxon>Bacteria</taxon>
        <taxon>Bacillati</taxon>
        <taxon>Bacillota</taxon>
        <taxon>Bacilli</taxon>
        <taxon>Bacillales</taxon>
        <taxon>Bacillaceae</taxon>
        <taxon>Bacillus</taxon>
        <taxon>Bacillus cereus group</taxon>
    </lineage>
</organism>
<dbReference type="AlphaFoldDB" id="A0A4R4AXN6"/>
<proteinExistence type="predicted"/>
<protein>
    <submittedName>
        <fullName evidence="1">Uncharacterized protein</fullName>
    </submittedName>
</protein>
<name>A0A4R4AXN6_BACTU</name>
<accession>A0A4R4AXN6</accession>
<evidence type="ECO:0000313" key="2">
    <source>
        <dbReference type="Proteomes" id="UP000295285"/>
    </source>
</evidence>
<comment type="caution">
    <text evidence="1">The sequence shown here is derived from an EMBL/GenBank/DDBJ whole genome shotgun (WGS) entry which is preliminary data.</text>
</comment>